<evidence type="ECO:0000256" key="5">
    <source>
        <dbReference type="ARBA" id="ARBA00023136"/>
    </source>
</evidence>
<keyword evidence="10" id="KW-1185">Reference proteome</keyword>
<proteinExistence type="predicted"/>
<dbReference type="GeneID" id="56499637"/>
<keyword evidence="5 6" id="KW-0472">Membrane</keyword>
<dbReference type="AlphaFoldDB" id="A0A6P2G5H6"/>
<dbReference type="InterPro" id="IPR011701">
    <property type="entry name" value="MFS"/>
</dbReference>
<feature type="transmembrane region" description="Helical" evidence="6">
    <location>
        <begin position="151"/>
        <end position="174"/>
    </location>
</feature>
<feature type="transmembrane region" description="Helical" evidence="6">
    <location>
        <begin position="24"/>
        <end position="49"/>
    </location>
</feature>
<sequence>MRADLDTLAVTTPSRADSGRRADYLALALMYVAQGLPIGLAYNALAVLIRAGGHDVATVGYTGLAFVPWALKFLWAPAIDNLSARVGLRRVLWTTQIAIVVVCAALVPFPPAVSLPVSLTLVVAMNALCATQDIVTNAYAVRRMQGRAAGAANAIQVAGFIVGMLAGGGGLLVLSARTGWTFAMATFAIVMALIYVPLLFIDTGFAKPGARVSGATERGAPPRVRLRDVVRGRDFGWAMLLASTFKLASTAVSTLVQPWLLDRGLSLDDIGRLQMSNLCFVALGAVALGIPLVRRFGCRRAVLTGMAGAGVLLGAAWMLETRHLFSLLHCYVAFAVQSLFEGAMYVAIWATLMNWASPERPGADFTAMQCCESVGNAMAAGAIGAAVAVLGYGAAFAGAWGLAVLVWAAAFASLRKIRLRESAGSPEPARSNAPARRRTT</sequence>
<organism evidence="8 9">
    <name type="scientific">Burkholderia anthina</name>
    <dbReference type="NCBI Taxonomy" id="179879"/>
    <lineage>
        <taxon>Bacteria</taxon>
        <taxon>Pseudomonadati</taxon>
        <taxon>Pseudomonadota</taxon>
        <taxon>Betaproteobacteria</taxon>
        <taxon>Burkholderiales</taxon>
        <taxon>Burkholderiaceae</taxon>
        <taxon>Burkholderia</taxon>
        <taxon>Burkholderia cepacia complex</taxon>
    </lineage>
</organism>
<dbReference type="EMBL" id="CABVLY010000004">
    <property type="protein sequence ID" value="VVU48903.1"/>
    <property type="molecule type" value="Genomic_DNA"/>
</dbReference>
<evidence type="ECO:0000313" key="9">
    <source>
        <dbReference type="Proteomes" id="UP000494201"/>
    </source>
</evidence>
<dbReference type="PANTHER" id="PTHR12778">
    <property type="entry name" value="SOLUTE CARRIER FAMILY 33 ACETYL-COA TRANSPORTER -RELATED"/>
    <property type="match status" value="1"/>
</dbReference>
<dbReference type="GO" id="GO:0022857">
    <property type="term" value="F:transmembrane transporter activity"/>
    <property type="evidence" value="ECO:0007669"/>
    <property type="project" value="InterPro"/>
</dbReference>
<accession>A0A6P2G5H6</accession>
<evidence type="ECO:0000313" key="8">
    <source>
        <dbReference type="EMBL" id="VVU48903.1"/>
    </source>
</evidence>
<feature type="transmembrane region" description="Helical" evidence="6">
    <location>
        <begin position="180"/>
        <end position="201"/>
    </location>
</feature>
<feature type="transmembrane region" description="Helical" evidence="6">
    <location>
        <begin position="91"/>
        <end position="109"/>
    </location>
</feature>
<evidence type="ECO:0000256" key="2">
    <source>
        <dbReference type="ARBA" id="ARBA00022448"/>
    </source>
</evidence>
<keyword evidence="3 6" id="KW-0812">Transmembrane</keyword>
<keyword evidence="4 6" id="KW-1133">Transmembrane helix</keyword>
<feature type="transmembrane region" description="Helical" evidence="6">
    <location>
        <begin position="61"/>
        <end position="79"/>
    </location>
</feature>
<evidence type="ECO:0000256" key="6">
    <source>
        <dbReference type="SAM" id="Phobius"/>
    </source>
</evidence>
<evidence type="ECO:0000256" key="3">
    <source>
        <dbReference type="ARBA" id="ARBA00022692"/>
    </source>
</evidence>
<dbReference type="SUPFAM" id="SSF103473">
    <property type="entry name" value="MFS general substrate transporter"/>
    <property type="match status" value="1"/>
</dbReference>
<keyword evidence="2" id="KW-0813">Transport</keyword>
<name>A0A6P2G5H6_9BURK</name>
<feature type="transmembrane region" description="Helical" evidence="6">
    <location>
        <begin position="331"/>
        <end position="352"/>
    </location>
</feature>
<dbReference type="EMBL" id="JAFCIQ010000018">
    <property type="protein sequence ID" value="MBM2769232.1"/>
    <property type="molecule type" value="Genomic_DNA"/>
</dbReference>
<feature type="transmembrane region" description="Helical" evidence="6">
    <location>
        <begin position="235"/>
        <end position="255"/>
    </location>
</feature>
<dbReference type="InterPro" id="IPR036259">
    <property type="entry name" value="MFS_trans_sf"/>
</dbReference>
<reference evidence="7 10" key="2">
    <citation type="submission" date="2021-02" db="EMBL/GenBank/DDBJ databases">
        <title>Draft genome of the type strains Burkholderia anthina DSM16086.</title>
        <authorList>
            <person name="Hertel R."/>
            <person name="Meissner J."/>
            <person name="Poehlein A."/>
            <person name="Daniel R."/>
            <person name="Commichau F.M."/>
        </authorList>
    </citation>
    <scope>NUCLEOTIDE SEQUENCE [LARGE SCALE GENOMIC DNA]</scope>
    <source>
        <strain evidence="7 10">DSM 16086</strain>
    </source>
</reference>
<feature type="transmembrane region" description="Helical" evidence="6">
    <location>
        <begin position="115"/>
        <end position="139"/>
    </location>
</feature>
<feature type="transmembrane region" description="Helical" evidence="6">
    <location>
        <begin position="397"/>
        <end position="414"/>
    </location>
</feature>
<dbReference type="GO" id="GO:0016020">
    <property type="term" value="C:membrane"/>
    <property type="evidence" value="ECO:0007669"/>
    <property type="project" value="UniProtKB-SubCell"/>
</dbReference>
<evidence type="ECO:0000256" key="1">
    <source>
        <dbReference type="ARBA" id="ARBA00004141"/>
    </source>
</evidence>
<protein>
    <submittedName>
        <fullName evidence="7">MFS transporter</fullName>
    </submittedName>
    <submittedName>
        <fullName evidence="8">Major facilitator superfamily protein</fullName>
    </submittedName>
</protein>
<dbReference type="Pfam" id="PF07690">
    <property type="entry name" value="MFS_1"/>
    <property type="match status" value="1"/>
</dbReference>
<reference evidence="8 9" key="1">
    <citation type="submission" date="2019-09" db="EMBL/GenBank/DDBJ databases">
        <authorList>
            <person name="Depoorter E."/>
        </authorList>
    </citation>
    <scope>NUCLEOTIDE SEQUENCE [LARGE SCALE GENOMIC DNA]</scope>
    <source>
        <strain evidence="8">LMG 20980</strain>
    </source>
</reference>
<dbReference type="Proteomes" id="UP000494201">
    <property type="component" value="Unassembled WGS sequence"/>
</dbReference>
<dbReference type="RefSeq" id="WP_174925722.1">
    <property type="nucleotide sequence ID" value="NZ_CABVLY010000004.1"/>
</dbReference>
<dbReference type="Proteomes" id="UP000755577">
    <property type="component" value="Unassembled WGS sequence"/>
</dbReference>
<evidence type="ECO:0000313" key="10">
    <source>
        <dbReference type="Proteomes" id="UP000755577"/>
    </source>
</evidence>
<dbReference type="Gene3D" id="1.20.1250.20">
    <property type="entry name" value="MFS general substrate transporter like domains"/>
    <property type="match status" value="2"/>
</dbReference>
<feature type="transmembrane region" description="Helical" evidence="6">
    <location>
        <begin position="275"/>
        <end position="293"/>
    </location>
</feature>
<dbReference type="InterPro" id="IPR004752">
    <property type="entry name" value="AmpG_permease/AT-1"/>
</dbReference>
<evidence type="ECO:0000256" key="4">
    <source>
        <dbReference type="ARBA" id="ARBA00022989"/>
    </source>
</evidence>
<feature type="transmembrane region" description="Helical" evidence="6">
    <location>
        <begin position="300"/>
        <end position="319"/>
    </location>
</feature>
<comment type="subcellular location">
    <subcellularLocation>
        <location evidence="1">Membrane</location>
        <topology evidence="1">Multi-pass membrane protein</topology>
    </subcellularLocation>
</comment>
<evidence type="ECO:0000313" key="7">
    <source>
        <dbReference type="EMBL" id="MBM2769232.1"/>
    </source>
</evidence>
<dbReference type="PANTHER" id="PTHR12778:SF10">
    <property type="entry name" value="MAJOR FACILITATOR SUPERFAMILY DOMAIN-CONTAINING PROTEIN 3"/>
    <property type="match status" value="1"/>
</dbReference>
<gene>
    <name evidence="8" type="ORF">BAN20980_01602</name>
    <name evidence="7" type="ORF">JQK92_22710</name>
</gene>
<feature type="transmembrane region" description="Helical" evidence="6">
    <location>
        <begin position="373"/>
        <end position="391"/>
    </location>
</feature>